<reference evidence="1" key="1">
    <citation type="submission" date="2014-11" db="EMBL/GenBank/DDBJ databases">
        <authorList>
            <person name="Amaro Gonzalez C."/>
        </authorList>
    </citation>
    <scope>NUCLEOTIDE SEQUENCE</scope>
</reference>
<evidence type="ECO:0000313" key="1">
    <source>
        <dbReference type="EMBL" id="JAH18390.1"/>
    </source>
</evidence>
<dbReference type="EMBL" id="GBXM01090187">
    <property type="protein sequence ID" value="JAH18390.1"/>
    <property type="molecule type" value="Transcribed_RNA"/>
</dbReference>
<accession>A0A0E9QQ82</accession>
<reference evidence="1" key="2">
    <citation type="journal article" date="2015" name="Fish Shellfish Immunol.">
        <title>Early steps in the European eel (Anguilla anguilla)-Vibrio vulnificus interaction in the gills: Role of the RtxA13 toxin.</title>
        <authorList>
            <person name="Callol A."/>
            <person name="Pajuelo D."/>
            <person name="Ebbesson L."/>
            <person name="Teles M."/>
            <person name="MacKenzie S."/>
            <person name="Amaro C."/>
        </authorList>
    </citation>
    <scope>NUCLEOTIDE SEQUENCE</scope>
</reference>
<organism evidence="1">
    <name type="scientific">Anguilla anguilla</name>
    <name type="common">European freshwater eel</name>
    <name type="synonym">Muraena anguilla</name>
    <dbReference type="NCBI Taxonomy" id="7936"/>
    <lineage>
        <taxon>Eukaryota</taxon>
        <taxon>Metazoa</taxon>
        <taxon>Chordata</taxon>
        <taxon>Craniata</taxon>
        <taxon>Vertebrata</taxon>
        <taxon>Euteleostomi</taxon>
        <taxon>Actinopterygii</taxon>
        <taxon>Neopterygii</taxon>
        <taxon>Teleostei</taxon>
        <taxon>Anguilliformes</taxon>
        <taxon>Anguillidae</taxon>
        <taxon>Anguilla</taxon>
    </lineage>
</organism>
<name>A0A0E9QQ82_ANGAN</name>
<proteinExistence type="predicted"/>
<protein>
    <submittedName>
        <fullName evidence="1">Uncharacterized protein</fullName>
    </submittedName>
</protein>
<sequence length="24" mass="2753">MHASKLLKLANFASLEGFKSLYHF</sequence>
<dbReference type="AlphaFoldDB" id="A0A0E9QQ82"/>